<evidence type="ECO:0000256" key="1">
    <source>
        <dbReference type="SAM" id="MobiDB-lite"/>
    </source>
</evidence>
<name>E5XUW9_SEGRC</name>
<dbReference type="Proteomes" id="UP000004816">
    <property type="component" value="Unassembled WGS sequence"/>
</dbReference>
<dbReference type="EMBL" id="ACZI02000001">
    <property type="protein sequence ID" value="EFV11805.2"/>
    <property type="molecule type" value="Genomic_DNA"/>
</dbReference>
<dbReference type="STRING" id="679197.HMPREF9336_03291"/>
<keyword evidence="2" id="KW-0732">Signal</keyword>
<protein>
    <submittedName>
        <fullName evidence="3">Uncharacterized protein</fullName>
    </submittedName>
</protein>
<evidence type="ECO:0000313" key="3">
    <source>
        <dbReference type="EMBL" id="EFV11805.2"/>
    </source>
</evidence>
<gene>
    <name evidence="3" type="ORF">HMPREF9336_03291</name>
</gene>
<dbReference type="OrthoDB" id="9974791at2"/>
<feature type="signal peptide" evidence="2">
    <location>
        <begin position="1"/>
        <end position="27"/>
    </location>
</feature>
<comment type="caution">
    <text evidence="3">The sequence shown here is derived from an EMBL/GenBank/DDBJ whole genome shotgun (WGS) entry which is preliminary data.</text>
</comment>
<accession>E5XUW9</accession>
<dbReference type="HOGENOM" id="CLU_1685373_0_0_11"/>
<sequence length="167" mass="17674">MRPAIARYSSVVVMALGAALAAPSAEADPALDCVAITRVTGGSKSSVQFQGLQQQIAALDQPEGAPREQVVAASKKQIGLLRQERSLLLRGAEAIGDQELADALRDNAEAIGAYADAFEKVLPYSQENPPPEDVKDAFGQARERSRETGEAMGRKVVEFCDFGASAN</sequence>
<organism evidence="3 4">
    <name type="scientific">Segniliparus rugosus (strain ATCC BAA-974 / DSM 45345 / CCUG 50838 / CIP 108380 / JCM 13579 / CDC 945)</name>
    <dbReference type="NCBI Taxonomy" id="679197"/>
    <lineage>
        <taxon>Bacteria</taxon>
        <taxon>Bacillati</taxon>
        <taxon>Actinomycetota</taxon>
        <taxon>Actinomycetes</taxon>
        <taxon>Mycobacteriales</taxon>
        <taxon>Segniliparaceae</taxon>
        <taxon>Segniliparus</taxon>
    </lineage>
</organism>
<feature type="chain" id="PRO_5003200532" evidence="2">
    <location>
        <begin position="28"/>
        <end position="167"/>
    </location>
</feature>
<dbReference type="RefSeq" id="WP_021029878.1">
    <property type="nucleotide sequence ID" value="NZ_KI391953.1"/>
</dbReference>
<evidence type="ECO:0000256" key="2">
    <source>
        <dbReference type="SAM" id="SignalP"/>
    </source>
</evidence>
<dbReference type="AlphaFoldDB" id="E5XUW9"/>
<reference evidence="3 4" key="1">
    <citation type="journal article" date="2011" name="Stand. Genomic Sci.">
        <title>High quality draft genome sequence of Segniliparus rugosus CDC 945(T)= (ATCC BAA-974(T)).</title>
        <authorList>
            <person name="Earl A.M."/>
            <person name="Desjardins C.A."/>
            <person name="Fitzgerald M.G."/>
            <person name="Arachchi H.M."/>
            <person name="Zeng Q."/>
            <person name="Mehta T."/>
            <person name="Griggs A."/>
            <person name="Birren B.W."/>
            <person name="Toney N.C."/>
            <person name="Carr J."/>
            <person name="Posey J."/>
            <person name="Butler W.R."/>
        </authorList>
    </citation>
    <scope>NUCLEOTIDE SEQUENCE [LARGE SCALE GENOMIC DNA]</scope>
    <source>
        <strain evidence="4">ATCC BAA-974 / DSM 45345 / CCUG 50838 / CIP 108380 / JCM 13579 / CDC 945</strain>
    </source>
</reference>
<keyword evidence="4" id="KW-1185">Reference proteome</keyword>
<proteinExistence type="predicted"/>
<evidence type="ECO:0000313" key="4">
    <source>
        <dbReference type="Proteomes" id="UP000004816"/>
    </source>
</evidence>
<feature type="compositionally biased region" description="Basic and acidic residues" evidence="1">
    <location>
        <begin position="132"/>
        <end position="150"/>
    </location>
</feature>
<feature type="region of interest" description="Disordered" evidence="1">
    <location>
        <begin position="124"/>
        <end position="150"/>
    </location>
</feature>